<keyword evidence="5" id="KW-1185">Reference proteome</keyword>
<gene>
    <name evidence="4" type="ORF">Z042_13090</name>
</gene>
<reference evidence="4 5" key="1">
    <citation type="submission" date="2014-01" db="EMBL/GenBank/DDBJ databases">
        <title>Isolation of Serratia multitudinisentens RB-25 from Ex-Landfill site.</title>
        <authorList>
            <person name="Robson E.H.J."/>
        </authorList>
    </citation>
    <scope>NUCLEOTIDE SEQUENCE [LARGE SCALE GENOMIC DNA]</scope>
    <source>
        <strain evidence="4 5">RB-25</strain>
    </source>
</reference>
<dbReference type="Gene3D" id="3.20.20.30">
    <property type="entry name" value="Luciferase-like domain"/>
    <property type="match status" value="1"/>
</dbReference>
<dbReference type="InterPro" id="IPR050766">
    <property type="entry name" value="Bact_Lucif_Oxidored"/>
</dbReference>
<dbReference type="EMBL" id="CP007044">
    <property type="protein sequence ID" value="AHG20458.2"/>
    <property type="molecule type" value="Genomic_DNA"/>
</dbReference>
<reference evidence="4 5" key="2">
    <citation type="submission" date="2015-03" db="EMBL/GenBank/DDBJ databases">
        <authorList>
            <person name="Chan K.-G."/>
        </authorList>
    </citation>
    <scope>NUCLEOTIDE SEQUENCE [LARGE SCALE GENOMIC DNA]</scope>
    <source>
        <strain evidence="4 5">RB-25</strain>
    </source>
</reference>
<sequence>MSNSKLPFKIGISSIGAHLTNPLTGKKSTEQERVRHLIDMAIQAEAAGLDIYALGESHEQGFVSAAHTVMLSAAAQATKNITLMSSVTVISTLDPVRVFEDFATLDLISNGRTEIVVGRGSRIGGFGLLGYSPNDYEALFDEKLELLTAINEASEKQQPINWHGRFRSSLTNARIYPQPLDGKLKIWHAVGGHSSSAIAAANRGLPMVLTTLAGSSLNFKTTIDAYRRAAVAAGYQAQDMPITTTSWFHTAQSDAQAVEEFYPYFNGMMRELRSDSASIDFLHHSLAVDNAMMIGSPKTILAKMKYQYQLYRQQQFLAHVDTGALPPDLVKNNIEVLANVIAPEFRSFITREWA</sequence>
<evidence type="ECO:0000256" key="2">
    <source>
        <dbReference type="ARBA" id="ARBA00023033"/>
    </source>
</evidence>
<dbReference type="KEGG" id="sfo:Z042_13090"/>
<dbReference type="HOGENOM" id="CLU_027853_8_0_6"/>
<keyword evidence="2" id="KW-0503">Monooxygenase</keyword>
<organism evidence="4 5">
    <name type="scientific">Chania multitudinisentens RB-25</name>
    <dbReference type="NCBI Taxonomy" id="1441930"/>
    <lineage>
        <taxon>Bacteria</taxon>
        <taxon>Pseudomonadati</taxon>
        <taxon>Pseudomonadota</taxon>
        <taxon>Gammaproteobacteria</taxon>
        <taxon>Enterobacterales</taxon>
        <taxon>Yersiniaceae</taxon>
        <taxon>Chania</taxon>
    </lineage>
</organism>
<dbReference type="OrthoDB" id="7903015at2"/>
<evidence type="ECO:0000259" key="3">
    <source>
        <dbReference type="Pfam" id="PF00296"/>
    </source>
</evidence>
<proteinExistence type="predicted"/>
<dbReference type="Proteomes" id="UP000019030">
    <property type="component" value="Chromosome"/>
</dbReference>
<keyword evidence="1" id="KW-0560">Oxidoreductase</keyword>
<evidence type="ECO:0000256" key="1">
    <source>
        <dbReference type="ARBA" id="ARBA00023002"/>
    </source>
</evidence>
<dbReference type="InterPro" id="IPR011251">
    <property type="entry name" value="Luciferase-like_dom"/>
</dbReference>
<dbReference type="STRING" id="1441930.Z042_13090"/>
<feature type="domain" description="Luciferase-like" evidence="3">
    <location>
        <begin position="24"/>
        <end position="308"/>
    </location>
</feature>
<evidence type="ECO:0000313" key="5">
    <source>
        <dbReference type="Proteomes" id="UP000019030"/>
    </source>
</evidence>
<dbReference type="GO" id="GO:0004497">
    <property type="term" value="F:monooxygenase activity"/>
    <property type="evidence" value="ECO:0007669"/>
    <property type="project" value="UniProtKB-KW"/>
</dbReference>
<dbReference type="eggNOG" id="COG2141">
    <property type="taxonomic scope" value="Bacteria"/>
</dbReference>
<name>W0L9G5_9GAMM</name>
<dbReference type="Pfam" id="PF00296">
    <property type="entry name" value="Bac_luciferase"/>
    <property type="match status" value="1"/>
</dbReference>
<dbReference type="GO" id="GO:0016705">
    <property type="term" value="F:oxidoreductase activity, acting on paired donors, with incorporation or reduction of molecular oxygen"/>
    <property type="evidence" value="ECO:0007669"/>
    <property type="project" value="InterPro"/>
</dbReference>
<dbReference type="SUPFAM" id="SSF51679">
    <property type="entry name" value="Bacterial luciferase-like"/>
    <property type="match status" value="1"/>
</dbReference>
<dbReference type="PANTHER" id="PTHR30137:SF8">
    <property type="entry name" value="BLR5498 PROTEIN"/>
    <property type="match status" value="1"/>
</dbReference>
<dbReference type="InterPro" id="IPR036661">
    <property type="entry name" value="Luciferase-like_sf"/>
</dbReference>
<protein>
    <submittedName>
        <fullName evidence="4">Luciferase</fullName>
    </submittedName>
</protein>
<dbReference type="PANTHER" id="PTHR30137">
    <property type="entry name" value="LUCIFERASE-LIKE MONOOXYGENASE"/>
    <property type="match status" value="1"/>
</dbReference>
<accession>W0L9G5</accession>
<evidence type="ECO:0000313" key="4">
    <source>
        <dbReference type="EMBL" id="AHG20458.2"/>
    </source>
</evidence>
<dbReference type="GO" id="GO:0005829">
    <property type="term" value="C:cytosol"/>
    <property type="evidence" value="ECO:0007669"/>
    <property type="project" value="TreeGrafter"/>
</dbReference>
<dbReference type="AlphaFoldDB" id="W0L9G5"/>